<dbReference type="EMBL" id="NFFZ01000002">
    <property type="protein sequence ID" value="OTI65301.1"/>
    <property type="molecule type" value="Genomic_DNA"/>
</dbReference>
<dbReference type="Proteomes" id="UP000253594">
    <property type="component" value="Unassembled WGS sequence"/>
</dbReference>
<sequence length="37" mass="4337">MRHLAPLFFIFYGCPDATRVEIGRLASVQNFQRTPRK</sequence>
<reference evidence="2 5" key="3">
    <citation type="submission" date="2018-07" db="EMBL/GenBank/DDBJ databases">
        <title>Mechanisms of high-level aminoglycoside resistance among Gram-negative pathogens in Brazil.</title>
        <authorList>
            <person name="Ballaben A.S."/>
            <person name="Darini A.L.C."/>
            <person name="Doi Y."/>
        </authorList>
    </citation>
    <scope>NUCLEOTIDE SEQUENCE [LARGE SCALE GENOMIC DNA]</scope>
    <source>
        <strain evidence="2 5">B2-305</strain>
    </source>
</reference>
<dbReference type="AlphaFoldDB" id="A0A2V3FHY5"/>
<name>A0A2V3FHY5_PSEAI</name>
<protein>
    <submittedName>
        <fullName evidence="1">Oxidoreductase</fullName>
    </submittedName>
</protein>
<evidence type="ECO:0000313" key="1">
    <source>
        <dbReference type="EMBL" id="OTI65301.1"/>
    </source>
</evidence>
<comment type="caution">
    <text evidence="1">The sequence shown here is derived from an EMBL/GenBank/DDBJ whole genome shotgun (WGS) entry which is preliminary data.</text>
</comment>
<evidence type="ECO:0000313" key="3">
    <source>
        <dbReference type="EMBL" id="RPM23153.1"/>
    </source>
</evidence>
<evidence type="ECO:0000313" key="4">
    <source>
        <dbReference type="Proteomes" id="UP000194857"/>
    </source>
</evidence>
<reference evidence="3 6" key="2">
    <citation type="submission" date="2017-08" db="EMBL/GenBank/DDBJ databases">
        <authorList>
            <person name="Feschi L."/>
            <person name="Jeukens J."/>
            <person name="Emond-Rheault J.-G."/>
            <person name="Kukavica-Ibrulj I."/>
            <person name="Boyle B."/>
            <person name="Levesque R.C."/>
        </authorList>
    </citation>
    <scope>NUCLEOTIDE SEQUENCE [LARGE SCALE GENOMIC DNA]</scope>
    <source>
        <strain evidence="3 6">PA-W36</strain>
    </source>
</reference>
<organism evidence="1 4">
    <name type="scientific">Pseudomonas aeruginosa</name>
    <dbReference type="NCBI Taxonomy" id="287"/>
    <lineage>
        <taxon>Bacteria</taxon>
        <taxon>Pseudomonadati</taxon>
        <taxon>Pseudomonadota</taxon>
        <taxon>Gammaproteobacteria</taxon>
        <taxon>Pseudomonadales</taxon>
        <taxon>Pseudomonadaceae</taxon>
        <taxon>Pseudomonas</taxon>
    </lineage>
</organism>
<dbReference type="EMBL" id="QORE01000501">
    <property type="protein sequence ID" value="RCI73886.1"/>
    <property type="molecule type" value="Genomic_DNA"/>
</dbReference>
<proteinExistence type="predicted"/>
<reference evidence="1 4" key="1">
    <citation type="submission" date="2017-05" db="EMBL/GenBank/DDBJ databases">
        <authorList>
            <person name="Song R."/>
            <person name="Chenine A.L."/>
            <person name="Ruprecht R.M."/>
        </authorList>
    </citation>
    <scope>NUCLEOTIDE SEQUENCE [LARGE SCALE GENOMIC DNA]</scope>
    <source>
        <strain evidence="1 4">S567_C10_BS</strain>
    </source>
</reference>
<dbReference type="Proteomes" id="UP000194857">
    <property type="component" value="Unassembled WGS sequence"/>
</dbReference>
<dbReference type="EMBL" id="NSNE01000001">
    <property type="protein sequence ID" value="RPM23153.1"/>
    <property type="molecule type" value="Genomic_DNA"/>
</dbReference>
<reference evidence="3 6" key="4">
    <citation type="submission" date="2019-01" db="EMBL/GenBank/DDBJ databases">
        <title>The Pseudomonas aeruginosa pan-genome provides new insights on its population structure, horizontal gene transfer and pathogenicity.</title>
        <authorList>
            <person name="Freschi L."/>
            <person name="Vincent A.T."/>
            <person name="Jeukens J."/>
            <person name="Emond-Rheault J.-G."/>
            <person name="Kukavica-Ibrulj I."/>
            <person name="Dupont M.-J."/>
            <person name="Charette S.J."/>
            <person name="Boyle B."/>
            <person name="Levesque R.C."/>
        </authorList>
    </citation>
    <scope>NUCLEOTIDE SEQUENCE [LARGE SCALE GENOMIC DNA]</scope>
    <source>
        <strain evidence="3 6">PA-W36</strain>
    </source>
</reference>
<accession>A0A2V3FHY5</accession>
<gene>
    <name evidence="1" type="ORF">CAZ10_05925</name>
    <name evidence="2" type="ORF">DT376_15950</name>
    <name evidence="3" type="ORF">IPC1295_01220</name>
</gene>
<evidence type="ECO:0000313" key="2">
    <source>
        <dbReference type="EMBL" id="RCI73886.1"/>
    </source>
</evidence>
<dbReference type="Proteomes" id="UP000284767">
    <property type="component" value="Unassembled WGS sequence"/>
</dbReference>
<evidence type="ECO:0000313" key="5">
    <source>
        <dbReference type="Proteomes" id="UP000253594"/>
    </source>
</evidence>
<evidence type="ECO:0000313" key="6">
    <source>
        <dbReference type="Proteomes" id="UP000284767"/>
    </source>
</evidence>